<dbReference type="InterPro" id="IPR014955">
    <property type="entry name" value="DUF1826"/>
</dbReference>
<comment type="caution">
    <text evidence="2">The sequence shown here is derived from an EMBL/GenBank/DDBJ whole genome shotgun (WGS) entry which is preliminary data.</text>
</comment>
<dbReference type="Proteomes" id="UP000789595">
    <property type="component" value="Unassembled WGS sequence"/>
</dbReference>
<organism evidence="2 3">
    <name type="scientific">Pelagomonas calceolata</name>
    <dbReference type="NCBI Taxonomy" id="35677"/>
    <lineage>
        <taxon>Eukaryota</taxon>
        <taxon>Sar</taxon>
        <taxon>Stramenopiles</taxon>
        <taxon>Ochrophyta</taxon>
        <taxon>Pelagophyceae</taxon>
        <taxon>Pelagomonadales</taxon>
        <taxon>Pelagomonadaceae</taxon>
        <taxon>Pelagomonas</taxon>
    </lineage>
</organism>
<protein>
    <submittedName>
        <fullName evidence="2">Uncharacterized protein</fullName>
    </submittedName>
</protein>
<evidence type="ECO:0000313" key="3">
    <source>
        <dbReference type="Proteomes" id="UP000789595"/>
    </source>
</evidence>
<dbReference type="AlphaFoldDB" id="A0A8J2X5U2"/>
<keyword evidence="3" id="KW-1185">Reference proteome</keyword>
<feature type="region of interest" description="Disordered" evidence="1">
    <location>
        <begin position="250"/>
        <end position="290"/>
    </location>
</feature>
<accession>A0A8J2X5U2</accession>
<dbReference type="EMBL" id="CAKKNE010000005">
    <property type="protein sequence ID" value="CAH0376721.1"/>
    <property type="molecule type" value="Genomic_DNA"/>
</dbReference>
<evidence type="ECO:0000313" key="2">
    <source>
        <dbReference type="EMBL" id="CAH0376721.1"/>
    </source>
</evidence>
<dbReference type="Pfam" id="PF08856">
    <property type="entry name" value="DUF1826"/>
    <property type="match status" value="1"/>
</dbReference>
<evidence type="ECO:0000256" key="1">
    <source>
        <dbReference type="SAM" id="MobiDB-lite"/>
    </source>
</evidence>
<feature type="compositionally biased region" description="Basic residues" evidence="1">
    <location>
        <begin position="273"/>
        <end position="283"/>
    </location>
</feature>
<name>A0A8J2X5U2_9STRA</name>
<reference evidence="2" key="1">
    <citation type="submission" date="2021-11" db="EMBL/GenBank/DDBJ databases">
        <authorList>
            <consortium name="Genoscope - CEA"/>
            <person name="William W."/>
        </authorList>
    </citation>
    <scope>NUCLEOTIDE SEQUENCE</scope>
</reference>
<sequence length="290" mass="31893">MSRRGTVVRASPATFAGLEKAARRQNAKGVYIERGPHTKAAQIATWLNGQEEEDLMFGEFASAQLLVAPPPCEDSDCDDDHELATEEDVEAALDQLVSELPDSFRAAVRDDAAALVRLSRRLSPATPWLTLRIEILHEEACWRWHQDGYCGRTLVCYVGPGTLAADDAQVDWDAFEASMGEEDNEHVVSSCHEIPTNAVLLMKGDAWPGIKGSGLTHKSPRGQPPLPKRVLLKCDLTDFRPMLAYEDDPLLDDVASRSRSRSRSRSPKPPPTPRRKGLARRGRSPSSGSS</sequence>
<proteinExistence type="predicted"/>
<dbReference type="OrthoDB" id="539419at2759"/>
<gene>
    <name evidence="2" type="ORF">PECAL_5P13280</name>
</gene>